<keyword evidence="1" id="KW-1133">Transmembrane helix</keyword>
<accession>A0ABQ4UKY4</accession>
<keyword evidence="3" id="KW-1185">Reference proteome</keyword>
<evidence type="ECO:0000313" key="3">
    <source>
        <dbReference type="Proteomes" id="UP001055039"/>
    </source>
</evidence>
<evidence type="ECO:0000256" key="1">
    <source>
        <dbReference type="SAM" id="Phobius"/>
    </source>
</evidence>
<evidence type="ECO:0000313" key="2">
    <source>
        <dbReference type="EMBL" id="GJE67817.1"/>
    </source>
</evidence>
<organism evidence="2 3">
    <name type="scientific">Methylorubrum aminovorans</name>
    <dbReference type="NCBI Taxonomy" id="269069"/>
    <lineage>
        <taxon>Bacteria</taxon>
        <taxon>Pseudomonadati</taxon>
        <taxon>Pseudomonadota</taxon>
        <taxon>Alphaproteobacteria</taxon>
        <taxon>Hyphomicrobiales</taxon>
        <taxon>Methylobacteriaceae</taxon>
        <taxon>Methylorubrum</taxon>
    </lineage>
</organism>
<gene>
    <name evidence="2" type="ORF">LNAOJCKE_5050</name>
</gene>
<reference evidence="2" key="1">
    <citation type="journal article" date="2021" name="Front. Microbiol.">
        <title>Comprehensive Comparative Genomics and Phenotyping of Methylobacterium Species.</title>
        <authorList>
            <person name="Alessa O."/>
            <person name="Ogura Y."/>
            <person name="Fujitani Y."/>
            <person name="Takami H."/>
            <person name="Hayashi T."/>
            <person name="Sahin N."/>
            <person name="Tani A."/>
        </authorList>
    </citation>
    <scope>NUCLEOTIDE SEQUENCE</scope>
    <source>
        <strain evidence="2">NBRC 15686</strain>
    </source>
</reference>
<dbReference type="EMBL" id="BPRC01000034">
    <property type="protein sequence ID" value="GJE67817.1"/>
    <property type="molecule type" value="Genomic_DNA"/>
</dbReference>
<protein>
    <submittedName>
        <fullName evidence="2">Uncharacterized protein</fullName>
    </submittedName>
</protein>
<dbReference type="Proteomes" id="UP001055039">
    <property type="component" value="Unassembled WGS sequence"/>
</dbReference>
<feature type="transmembrane region" description="Helical" evidence="1">
    <location>
        <begin position="14"/>
        <end position="33"/>
    </location>
</feature>
<keyword evidence="1" id="KW-0472">Membrane</keyword>
<keyword evidence="1" id="KW-0812">Transmembrane</keyword>
<name>A0ABQ4UKY4_9HYPH</name>
<reference evidence="2" key="2">
    <citation type="submission" date="2021-08" db="EMBL/GenBank/DDBJ databases">
        <authorList>
            <person name="Tani A."/>
            <person name="Ola A."/>
            <person name="Ogura Y."/>
            <person name="Katsura K."/>
            <person name="Hayashi T."/>
        </authorList>
    </citation>
    <scope>NUCLEOTIDE SEQUENCE</scope>
    <source>
        <strain evidence="2">NBRC 15686</strain>
    </source>
</reference>
<comment type="caution">
    <text evidence="2">The sequence shown here is derived from an EMBL/GenBank/DDBJ whole genome shotgun (WGS) entry which is preliminary data.</text>
</comment>
<proteinExistence type="predicted"/>
<sequence length="34" mass="3848">MNGLKKTRAALEELLWLALQGLMIYIAIKVALYV</sequence>